<dbReference type="AlphaFoldDB" id="A0A6A5UE23"/>
<dbReference type="Proteomes" id="UP000800035">
    <property type="component" value="Unassembled WGS sequence"/>
</dbReference>
<feature type="domain" description="Heterokaryon incompatibility" evidence="1">
    <location>
        <begin position="243"/>
        <end position="395"/>
    </location>
</feature>
<accession>A0A6A5UE23</accession>
<sequence>MATDHGLCDHCQALIIDDSKYGSKELETPNGNKTLVLRDDVRIDMDYRRKDLYPDFPALQASAESGCRLCGVIGDRFRNTFGRNLERTPKLSTKTGTTLSHEVEIYNFSYIREDGADVGTEIGAIRNLSYLHGSIKVPDFYHMRNDKKEYRLFRVQAQEGDAAARYLHIQNRPIDLCPLTPSNTQFLKNCLAECAASHEVCRQYQSHYLPTRLLDIDGHSEPRVRLVRTANQSGLSGATDVKYVALSYCWGDTKAYPPLETRTNNLAEHEQGIETQNMPRTIQDAIAVTRAMGFRYLWIDALCIIQDDIDDWRKESVRMMDVYGTAFFTIIAGRGSHSHAGFLHPRNVSTPATIPFQSKLYPGIAGSYEILLEDNPDKMAVSSSDWSRRGWTFQEGMISRRRLEFAERLYYRCKESYKAERPYLCDDDQEPNMIRSLSGSQPKSGVYSFWYHSIKEYSQRDLSFSQDRFPAISGIAHHVAKACGDRYYAGLWSGDLIRGLCWKCHENYQGVTGDDSLYIAPSWSWASCGRSVYWMHPNSDEARIVDECEVIDVQTTVAGKDPMGRVSSGYIILSGKVVWFTASDVALKDHWGCVNPKVLNEDFGPKIQLGAILLTRWNNRYRLLEGLVLAKDDGTTDVKRTGSFRIYEGNAMFQMFDDCSVEIVRII</sequence>
<dbReference type="OrthoDB" id="2958217at2759"/>
<proteinExistence type="predicted"/>
<dbReference type="PANTHER" id="PTHR33112">
    <property type="entry name" value="DOMAIN PROTEIN, PUTATIVE-RELATED"/>
    <property type="match status" value="1"/>
</dbReference>
<gene>
    <name evidence="2" type="ORF">CC80DRAFT_467885</name>
</gene>
<evidence type="ECO:0000313" key="3">
    <source>
        <dbReference type="Proteomes" id="UP000800035"/>
    </source>
</evidence>
<dbReference type="InterPro" id="IPR010730">
    <property type="entry name" value="HET"/>
</dbReference>
<keyword evidence="3" id="KW-1185">Reference proteome</keyword>
<evidence type="ECO:0000259" key="1">
    <source>
        <dbReference type="Pfam" id="PF06985"/>
    </source>
</evidence>
<organism evidence="2 3">
    <name type="scientific">Byssothecium circinans</name>
    <dbReference type="NCBI Taxonomy" id="147558"/>
    <lineage>
        <taxon>Eukaryota</taxon>
        <taxon>Fungi</taxon>
        <taxon>Dikarya</taxon>
        <taxon>Ascomycota</taxon>
        <taxon>Pezizomycotina</taxon>
        <taxon>Dothideomycetes</taxon>
        <taxon>Pleosporomycetidae</taxon>
        <taxon>Pleosporales</taxon>
        <taxon>Massarineae</taxon>
        <taxon>Massarinaceae</taxon>
        <taxon>Byssothecium</taxon>
    </lineage>
</organism>
<dbReference type="Pfam" id="PF06985">
    <property type="entry name" value="HET"/>
    <property type="match status" value="1"/>
</dbReference>
<protein>
    <submittedName>
        <fullName evidence="2">HET-domain-containing protein</fullName>
    </submittedName>
</protein>
<evidence type="ECO:0000313" key="2">
    <source>
        <dbReference type="EMBL" id="KAF1959357.1"/>
    </source>
</evidence>
<dbReference type="EMBL" id="ML976985">
    <property type="protein sequence ID" value="KAF1959357.1"/>
    <property type="molecule type" value="Genomic_DNA"/>
</dbReference>
<name>A0A6A5UE23_9PLEO</name>
<dbReference type="PANTHER" id="PTHR33112:SF16">
    <property type="entry name" value="HETEROKARYON INCOMPATIBILITY DOMAIN-CONTAINING PROTEIN"/>
    <property type="match status" value="1"/>
</dbReference>
<reference evidence="2" key="1">
    <citation type="journal article" date="2020" name="Stud. Mycol.">
        <title>101 Dothideomycetes genomes: a test case for predicting lifestyles and emergence of pathogens.</title>
        <authorList>
            <person name="Haridas S."/>
            <person name="Albert R."/>
            <person name="Binder M."/>
            <person name="Bloem J."/>
            <person name="Labutti K."/>
            <person name="Salamov A."/>
            <person name="Andreopoulos B."/>
            <person name="Baker S."/>
            <person name="Barry K."/>
            <person name="Bills G."/>
            <person name="Bluhm B."/>
            <person name="Cannon C."/>
            <person name="Castanera R."/>
            <person name="Culley D."/>
            <person name="Daum C."/>
            <person name="Ezra D."/>
            <person name="Gonzalez J."/>
            <person name="Henrissat B."/>
            <person name="Kuo A."/>
            <person name="Liang C."/>
            <person name="Lipzen A."/>
            <person name="Lutzoni F."/>
            <person name="Magnuson J."/>
            <person name="Mondo S."/>
            <person name="Nolan M."/>
            <person name="Ohm R."/>
            <person name="Pangilinan J."/>
            <person name="Park H.-J."/>
            <person name="Ramirez L."/>
            <person name="Alfaro M."/>
            <person name="Sun H."/>
            <person name="Tritt A."/>
            <person name="Yoshinaga Y."/>
            <person name="Zwiers L.-H."/>
            <person name="Turgeon B."/>
            <person name="Goodwin S."/>
            <person name="Spatafora J."/>
            <person name="Crous P."/>
            <person name="Grigoriev I."/>
        </authorList>
    </citation>
    <scope>NUCLEOTIDE SEQUENCE</scope>
    <source>
        <strain evidence="2">CBS 675.92</strain>
    </source>
</reference>